<evidence type="ECO:0000256" key="3">
    <source>
        <dbReference type="ARBA" id="ARBA00022555"/>
    </source>
</evidence>
<reference evidence="12 13" key="1">
    <citation type="submission" date="2019-08" db="EMBL/GenBank/DDBJ databases">
        <title>Complete genome sequence of Terriglobus albidus strain ORNL.</title>
        <authorList>
            <person name="Podar M."/>
        </authorList>
    </citation>
    <scope>NUCLEOTIDE SEQUENCE [LARGE SCALE GENOMIC DNA]</scope>
    <source>
        <strain evidence="12 13">ORNL</strain>
    </source>
</reference>
<keyword evidence="3 10" id="KW-0820">tRNA-binding</keyword>
<dbReference type="GO" id="GO:0006412">
    <property type="term" value="P:translation"/>
    <property type="evidence" value="ECO:0007669"/>
    <property type="project" value="UniProtKB-UniRule"/>
</dbReference>
<dbReference type="PROSITE" id="PS01199">
    <property type="entry name" value="RIBOSOMAL_L1"/>
    <property type="match status" value="1"/>
</dbReference>
<evidence type="ECO:0000256" key="4">
    <source>
        <dbReference type="ARBA" id="ARBA00022730"/>
    </source>
</evidence>
<evidence type="ECO:0000313" key="12">
    <source>
        <dbReference type="EMBL" id="QEE27332.1"/>
    </source>
</evidence>
<dbReference type="InterPro" id="IPR005878">
    <property type="entry name" value="Ribosom_uL1_bac-type"/>
</dbReference>
<dbReference type="PANTHER" id="PTHR36427">
    <property type="entry name" value="54S RIBOSOMAL PROTEIN L1, MITOCHONDRIAL"/>
    <property type="match status" value="1"/>
</dbReference>
<dbReference type="KEGG" id="talb:FTW19_04475"/>
<dbReference type="OrthoDB" id="9803740at2"/>
<dbReference type="Proteomes" id="UP000321820">
    <property type="component" value="Chromosome"/>
</dbReference>
<comment type="function">
    <text evidence="10">Protein L1 is also a translational repressor protein, it controls the translation of the L11 operon by binding to its mRNA.</text>
</comment>
<dbReference type="GO" id="GO:0000049">
    <property type="term" value="F:tRNA binding"/>
    <property type="evidence" value="ECO:0007669"/>
    <property type="project" value="UniProtKB-KW"/>
</dbReference>
<dbReference type="EMBL" id="CP042806">
    <property type="protein sequence ID" value="QEE27332.1"/>
    <property type="molecule type" value="Genomic_DNA"/>
</dbReference>
<proteinExistence type="inferred from homology"/>
<dbReference type="PANTHER" id="PTHR36427:SF3">
    <property type="entry name" value="LARGE RIBOSOMAL SUBUNIT PROTEIN UL1M"/>
    <property type="match status" value="1"/>
</dbReference>
<evidence type="ECO:0000256" key="10">
    <source>
        <dbReference type="HAMAP-Rule" id="MF_01318"/>
    </source>
</evidence>
<sequence length="236" mass="25133">MAKKLSKNVAKARAAVEPRPYTLADAVSLLQKVKFAKFDETVDLTMRLGVDTRHADQMVRSTVVLPHGLGKTKRVAVITTGDRLRDAEAAGADFFGGEELVEKIQKENWTDFDALIATPDMMKSVGRLGKVLGPKGLMPNPKTGTVTTDVAAAIKEIKAGKVEFRADKTALVHVPVGKLSFDQQKLVENAMTVITAVVKAKPSAAKGKYVKAAYVSSTMGPGVQLDSSVIDAAGKA</sequence>
<keyword evidence="6 10" id="KW-0694">RNA-binding</keyword>
<keyword evidence="5 10" id="KW-0810">Translation regulation</keyword>
<evidence type="ECO:0000256" key="5">
    <source>
        <dbReference type="ARBA" id="ARBA00022845"/>
    </source>
</evidence>
<dbReference type="Gene3D" id="3.30.190.20">
    <property type="match status" value="1"/>
</dbReference>
<organism evidence="12 13">
    <name type="scientific">Terriglobus albidus</name>
    <dbReference type="NCBI Taxonomy" id="1592106"/>
    <lineage>
        <taxon>Bacteria</taxon>
        <taxon>Pseudomonadati</taxon>
        <taxon>Acidobacteriota</taxon>
        <taxon>Terriglobia</taxon>
        <taxon>Terriglobales</taxon>
        <taxon>Acidobacteriaceae</taxon>
        <taxon>Terriglobus</taxon>
    </lineage>
</organism>
<dbReference type="CDD" id="cd00403">
    <property type="entry name" value="Ribosomal_L1"/>
    <property type="match status" value="1"/>
</dbReference>
<dbReference type="PIRSF" id="PIRSF002155">
    <property type="entry name" value="Ribosomal_L1"/>
    <property type="match status" value="1"/>
</dbReference>
<keyword evidence="13" id="KW-1185">Reference proteome</keyword>
<gene>
    <name evidence="10" type="primary">rplA</name>
    <name evidence="12" type="ORF">FTW19_04475</name>
</gene>
<keyword evidence="4 10" id="KW-0699">rRNA-binding</keyword>
<evidence type="ECO:0000256" key="7">
    <source>
        <dbReference type="ARBA" id="ARBA00022980"/>
    </source>
</evidence>
<evidence type="ECO:0000256" key="8">
    <source>
        <dbReference type="ARBA" id="ARBA00023274"/>
    </source>
</evidence>
<dbReference type="InterPro" id="IPR023673">
    <property type="entry name" value="Ribosomal_uL1_CS"/>
</dbReference>
<dbReference type="GO" id="GO:0003735">
    <property type="term" value="F:structural constituent of ribosome"/>
    <property type="evidence" value="ECO:0007669"/>
    <property type="project" value="InterPro"/>
</dbReference>
<dbReference type="InterPro" id="IPR023674">
    <property type="entry name" value="Ribosomal_uL1-like"/>
</dbReference>
<evidence type="ECO:0000256" key="2">
    <source>
        <dbReference type="ARBA" id="ARBA00022491"/>
    </source>
</evidence>
<keyword evidence="2 10" id="KW-0678">Repressor</keyword>
<dbReference type="HAMAP" id="MF_01318_B">
    <property type="entry name" value="Ribosomal_uL1_B"/>
    <property type="match status" value="1"/>
</dbReference>
<dbReference type="InterPro" id="IPR016095">
    <property type="entry name" value="Ribosomal_uL1_3-a/b-sand"/>
</dbReference>
<dbReference type="SUPFAM" id="SSF56808">
    <property type="entry name" value="Ribosomal protein L1"/>
    <property type="match status" value="1"/>
</dbReference>
<name>A0A5B9E505_9BACT</name>
<comment type="similarity">
    <text evidence="1 10 11">Belongs to the universal ribosomal protein uL1 family.</text>
</comment>
<evidence type="ECO:0000256" key="9">
    <source>
        <dbReference type="ARBA" id="ARBA00035241"/>
    </source>
</evidence>
<keyword evidence="7 10" id="KW-0689">Ribosomal protein</keyword>
<keyword evidence="8 10" id="KW-0687">Ribonucleoprotein</keyword>
<dbReference type="Gene3D" id="3.40.50.790">
    <property type="match status" value="1"/>
</dbReference>
<dbReference type="GO" id="GO:0019843">
    <property type="term" value="F:rRNA binding"/>
    <property type="evidence" value="ECO:0007669"/>
    <property type="project" value="UniProtKB-UniRule"/>
</dbReference>
<dbReference type="InterPro" id="IPR002143">
    <property type="entry name" value="Ribosomal_uL1"/>
</dbReference>
<dbReference type="RefSeq" id="WP_147646525.1">
    <property type="nucleotide sequence ID" value="NZ_CP042806.1"/>
</dbReference>
<evidence type="ECO:0000313" key="13">
    <source>
        <dbReference type="Proteomes" id="UP000321820"/>
    </source>
</evidence>
<dbReference type="GO" id="GO:0006417">
    <property type="term" value="P:regulation of translation"/>
    <property type="evidence" value="ECO:0007669"/>
    <property type="project" value="UniProtKB-KW"/>
</dbReference>
<dbReference type="AlphaFoldDB" id="A0A5B9E505"/>
<dbReference type="GO" id="GO:0015934">
    <property type="term" value="C:large ribosomal subunit"/>
    <property type="evidence" value="ECO:0007669"/>
    <property type="project" value="InterPro"/>
</dbReference>
<evidence type="ECO:0000256" key="1">
    <source>
        <dbReference type="ARBA" id="ARBA00010531"/>
    </source>
</evidence>
<dbReference type="NCBIfam" id="TIGR01169">
    <property type="entry name" value="rplA_bact"/>
    <property type="match status" value="1"/>
</dbReference>
<dbReference type="FunFam" id="3.40.50.790:FF:000001">
    <property type="entry name" value="50S ribosomal protein L1"/>
    <property type="match status" value="1"/>
</dbReference>
<accession>A0A5B9E505</accession>
<comment type="function">
    <text evidence="10">Binds directly to 23S rRNA. The L1 stalk is quite mobile in the ribosome, and is involved in E site tRNA release.</text>
</comment>
<dbReference type="InterPro" id="IPR028364">
    <property type="entry name" value="Ribosomal_uL1/biogenesis"/>
</dbReference>
<evidence type="ECO:0000256" key="11">
    <source>
        <dbReference type="RuleBase" id="RU000659"/>
    </source>
</evidence>
<comment type="subunit">
    <text evidence="10">Part of the 50S ribosomal subunit.</text>
</comment>
<protein>
    <recommendedName>
        <fullName evidence="9 10">Large ribosomal subunit protein uL1</fullName>
    </recommendedName>
</protein>
<dbReference type="Pfam" id="PF00687">
    <property type="entry name" value="Ribosomal_L1"/>
    <property type="match status" value="1"/>
</dbReference>
<evidence type="ECO:0000256" key="6">
    <source>
        <dbReference type="ARBA" id="ARBA00022884"/>
    </source>
</evidence>